<dbReference type="AlphaFoldDB" id="A0A246WXU6"/>
<dbReference type="PANTHER" id="PTHR43317:SF1">
    <property type="entry name" value="THERMOSPERMINE SYNTHASE ACAULIS5"/>
    <property type="match status" value="1"/>
</dbReference>
<feature type="domain" description="Methyltransferase" evidence="3">
    <location>
        <begin position="91"/>
        <end position="194"/>
    </location>
</feature>
<evidence type="ECO:0000256" key="1">
    <source>
        <dbReference type="ARBA" id="ARBA00023115"/>
    </source>
</evidence>
<gene>
    <name evidence="4" type="ORF">CEJ42_03740</name>
</gene>
<proteinExistence type="predicted"/>
<organism evidence="4 5">
    <name type="scientific">Herbaspirillum robiniae</name>
    <dbReference type="NCBI Taxonomy" id="2014887"/>
    <lineage>
        <taxon>Bacteria</taxon>
        <taxon>Pseudomonadati</taxon>
        <taxon>Pseudomonadota</taxon>
        <taxon>Betaproteobacteria</taxon>
        <taxon>Burkholderiales</taxon>
        <taxon>Oxalobacteraceae</taxon>
        <taxon>Herbaspirillum</taxon>
    </lineage>
</organism>
<dbReference type="Proteomes" id="UP000197596">
    <property type="component" value="Unassembled WGS sequence"/>
</dbReference>
<dbReference type="EMBL" id="NJGU01000001">
    <property type="protein sequence ID" value="OWY31176.1"/>
    <property type="molecule type" value="Genomic_DNA"/>
</dbReference>
<accession>A0A246WXU6</accession>
<protein>
    <submittedName>
        <fullName evidence="4">Spermidine synthase</fullName>
    </submittedName>
</protein>
<dbReference type="PANTHER" id="PTHR43317">
    <property type="entry name" value="THERMOSPERMINE SYNTHASE ACAULIS5"/>
    <property type="match status" value="1"/>
</dbReference>
<dbReference type="InterPro" id="IPR029063">
    <property type="entry name" value="SAM-dependent_MTases_sf"/>
</dbReference>
<evidence type="ECO:0000256" key="2">
    <source>
        <dbReference type="SAM" id="MobiDB-lite"/>
    </source>
</evidence>
<sequence length="274" mass="30712">MLIRRKSIEAQANTKAGPNRRRQQLEADSARPRKPKFAPVTLSESDGVRYLHFGTEWVQGAMRIRKPDWIELEYAQQMMAWMLFNRTPRHIVQLGLGTGALTKYCYREFPQAQVTAVELNPAVVAICHSMFKLPQPDERLMLIESDAMDFIVHAATHGIIDALQVDLYDATARGPVLDTPEFYQACYDSLAPGGVMTVNLFGDHPSYAKNLRAMEFAFDTVVSLPEVHDGNVVAIAFKGKQQFDFPELYAQAALLEAQTKLPAKSWVNGIKSAI</sequence>
<dbReference type="RefSeq" id="WP_088750053.1">
    <property type="nucleotide sequence ID" value="NZ_NJGU01000001.1"/>
</dbReference>
<comment type="caution">
    <text evidence="4">The sequence shown here is derived from an EMBL/GenBank/DDBJ whole genome shotgun (WGS) entry which is preliminary data.</text>
</comment>
<feature type="region of interest" description="Disordered" evidence="2">
    <location>
        <begin position="1"/>
        <end position="38"/>
    </location>
</feature>
<keyword evidence="1" id="KW-0620">Polyamine biosynthesis</keyword>
<evidence type="ECO:0000313" key="4">
    <source>
        <dbReference type="EMBL" id="OWY31176.1"/>
    </source>
</evidence>
<dbReference type="GO" id="GO:0006596">
    <property type="term" value="P:polyamine biosynthetic process"/>
    <property type="evidence" value="ECO:0007669"/>
    <property type="project" value="UniProtKB-KW"/>
</dbReference>
<dbReference type="Pfam" id="PF13649">
    <property type="entry name" value="Methyltransf_25"/>
    <property type="match status" value="1"/>
</dbReference>
<dbReference type="SUPFAM" id="SSF53335">
    <property type="entry name" value="S-adenosyl-L-methionine-dependent methyltransferases"/>
    <property type="match status" value="1"/>
</dbReference>
<dbReference type="Gene3D" id="3.40.50.150">
    <property type="entry name" value="Vaccinia Virus protein VP39"/>
    <property type="match status" value="1"/>
</dbReference>
<reference evidence="4 5" key="1">
    <citation type="submission" date="2017-06" db="EMBL/GenBank/DDBJ databases">
        <title>Herbaspirillum phytohormonus sp. nov., isolated from the root nodule of Robinia pseudoacacia in lead-zinc mine.</title>
        <authorList>
            <person name="Fan M."/>
            <person name="Lin Y."/>
        </authorList>
    </citation>
    <scope>NUCLEOTIDE SEQUENCE [LARGE SCALE GENOMIC DNA]</scope>
    <source>
        <strain evidence="4 5">HZ10</strain>
    </source>
</reference>
<evidence type="ECO:0000313" key="5">
    <source>
        <dbReference type="Proteomes" id="UP000197596"/>
    </source>
</evidence>
<evidence type="ECO:0000259" key="3">
    <source>
        <dbReference type="Pfam" id="PF13649"/>
    </source>
</evidence>
<dbReference type="CDD" id="cd02440">
    <property type="entry name" value="AdoMet_MTases"/>
    <property type="match status" value="1"/>
</dbReference>
<name>A0A246WXU6_9BURK</name>
<dbReference type="InterPro" id="IPR041698">
    <property type="entry name" value="Methyltransf_25"/>
</dbReference>